<evidence type="ECO:0000313" key="2">
    <source>
        <dbReference type="Proteomes" id="UP000642125"/>
    </source>
</evidence>
<evidence type="ECO:0000313" key="1">
    <source>
        <dbReference type="EMBL" id="GIG34969.1"/>
    </source>
</evidence>
<dbReference type="EMBL" id="BONO01000002">
    <property type="protein sequence ID" value="GIG34969.1"/>
    <property type="molecule type" value="Genomic_DNA"/>
</dbReference>
<proteinExistence type="predicted"/>
<dbReference type="AlphaFoldDB" id="A0A919P9P5"/>
<gene>
    <name evidence="1" type="ORF">Cpa01nite_03500</name>
</gene>
<dbReference type="RefSeq" id="WP_203667015.1">
    <property type="nucleotide sequence ID" value="NZ_BONO01000002.1"/>
</dbReference>
<organism evidence="1 2">
    <name type="scientific">Cellulomonas pakistanensis</name>
    <dbReference type="NCBI Taxonomy" id="992287"/>
    <lineage>
        <taxon>Bacteria</taxon>
        <taxon>Bacillati</taxon>
        <taxon>Actinomycetota</taxon>
        <taxon>Actinomycetes</taxon>
        <taxon>Micrococcales</taxon>
        <taxon>Cellulomonadaceae</taxon>
        <taxon>Cellulomonas</taxon>
    </lineage>
</organism>
<reference evidence="1" key="1">
    <citation type="submission" date="2021-01" db="EMBL/GenBank/DDBJ databases">
        <title>Whole genome shotgun sequence of Cellulomonas pakistanensis NBRC 110800.</title>
        <authorList>
            <person name="Komaki H."/>
            <person name="Tamura T."/>
        </authorList>
    </citation>
    <scope>NUCLEOTIDE SEQUENCE</scope>
    <source>
        <strain evidence="1">NBRC 110800</strain>
    </source>
</reference>
<sequence>MAQDRPHRLDDDRARQRAALLARRSRARTRLPLDVALRLAMDPAAHAATAYARRR</sequence>
<comment type="caution">
    <text evidence="1">The sequence shown here is derived from an EMBL/GenBank/DDBJ whole genome shotgun (WGS) entry which is preliminary data.</text>
</comment>
<accession>A0A919P9P5</accession>
<dbReference type="Proteomes" id="UP000642125">
    <property type="component" value="Unassembled WGS sequence"/>
</dbReference>
<keyword evidence="2" id="KW-1185">Reference proteome</keyword>
<protein>
    <submittedName>
        <fullName evidence="1">Uncharacterized protein</fullName>
    </submittedName>
</protein>
<name>A0A919P9P5_9CELL</name>